<dbReference type="RefSeq" id="WP_185130546.1">
    <property type="nucleotide sequence ID" value="NZ_JACJVO010000022.1"/>
</dbReference>
<dbReference type="InterPro" id="IPR046118">
    <property type="entry name" value="DUF6115"/>
</dbReference>
<organism evidence="2 3">
    <name type="scientific">Cohnella zeiphila</name>
    <dbReference type="NCBI Taxonomy" id="2761120"/>
    <lineage>
        <taxon>Bacteria</taxon>
        <taxon>Bacillati</taxon>
        <taxon>Bacillota</taxon>
        <taxon>Bacilli</taxon>
        <taxon>Bacillales</taxon>
        <taxon>Paenibacillaceae</taxon>
        <taxon>Cohnella</taxon>
    </lineage>
</organism>
<feature type="compositionally biased region" description="Low complexity" evidence="1">
    <location>
        <begin position="97"/>
        <end position="108"/>
    </location>
</feature>
<keyword evidence="3" id="KW-1185">Reference proteome</keyword>
<proteinExistence type="predicted"/>
<dbReference type="AlphaFoldDB" id="A0A7X0VW70"/>
<dbReference type="EMBL" id="JACJVO010000022">
    <property type="protein sequence ID" value="MBB6732879.1"/>
    <property type="molecule type" value="Genomic_DNA"/>
</dbReference>
<dbReference type="Pfam" id="PF19610">
    <property type="entry name" value="DUF6115"/>
    <property type="match status" value="1"/>
</dbReference>
<sequence length="202" mass="21562">MEPWVAIVLTGAAIAGYGWLLPAGNAKTETASGTAANEEAYDRLLEDLETENRELVDAVVKFKREQDETVDRLGRRIRELERQMSDWKAADASPRQAAEAPASVGSAAIPAERSDIADSAAAIASRPNAAVDLPAAEPALSDAAADGEQGSAASTIRGRYAELISLYERGRSIEQIAKALHLNKGEVQLILQLAKREVGQRA</sequence>
<evidence type="ECO:0000313" key="2">
    <source>
        <dbReference type="EMBL" id="MBB6732879.1"/>
    </source>
</evidence>
<comment type="caution">
    <text evidence="2">The sequence shown here is derived from an EMBL/GenBank/DDBJ whole genome shotgun (WGS) entry which is preliminary data.</text>
</comment>
<accession>A0A7X0VW70</accession>
<feature type="region of interest" description="Disordered" evidence="1">
    <location>
        <begin position="85"/>
        <end position="109"/>
    </location>
</feature>
<evidence type="ECO:0000256" key="1">
    <source>
        <dbReference type="SAM" id="MobiDB-lite"/>
    </source>
</evidence>
<dbReference type="Proteomes" id="UP000564644">
    <property type="component" value="Unassembled WGS sequence"/>
</dbReference>
<protein>
    <submittedName>
        <fullName evidence="2">Uncharacterized protein</fullName>
    </submittedName>
</protein>
<evidence type="ECO:0000313" key="3">
    <source>
        <dbReference type="Proteomes" id="UP000564644"/>
    </source>
</evidence>
<gene>
    <name evidence="2" type="ORF">H7C18_18345</name>
</gene>
<name>A0A7X0VW70_9BACL</name>
<reference evidence="2 3" key="1">
    <citation type="submission" date="2020-08" db="EMBL/GenBank/DDBJ databases">
        <title>Cohnella phylogeny.</title>
        <authorList>
            <person name="Dunlap C."/>
        </authorList>
    </citation>
    <scope>NUCLEOTIDE SEQUENCE [LARGE SCALE GENOMIC DNA]</scope>
    <source>
        <strain evidence="2 3">CBP 2801</strain>
    </source>
</reference>